<accession>A0ABY3CRE3</accession>
<dbReference type="Pfam" id="PF00534">
    <property type="entry name" value="Glycos_transf_1"/>
    <property type="match status" value="1"/>
</dbReference>
<name>A0ABY3CRE3_9CORY</name>
<dbReference type="Gene3D" id="3.90.550.10">
    <property type="entry name" value="Spore Coat Polysaccharide Biosynthesis Protein SpsA, Chain A"/>
    <property type="match status" value="1"/>
</dbReference>
<dbReference type="InterPro" id="IPR001296">
    <property type="entry name" value="Glyco_trans_1"/>
</dbReference>
<dbReference type="Gene3D" id="3.40.50.2000">
    <property type="entry name" value="Glycogen Phosphorylase B"/>
    <property type="match status" value="2"/>
</dbReference>
<dbReference type="SUPFAM" id="SSF53756">
    <property type="entry name" value="UDP-Glycosyltransferase/glycogen phosphorylase"/>
    <property type="match status" value="1"/>
</dbReference>
<dbReference type="CDD" id="cd00761">
    <property type="entry name" value="Glyco_tranf_GTA_type"/>
    <property type="match status" value="1"/>
</dbReference>
<gene>
    <name evidence="4" type="ORF">FNY88_12570</name>
</gene>
<sequence length="1475" mass="165821">MKSVQDKFKVLLAFDLVSELDSTAEAWSEALVKSLVSDGCEVTILTREMDSRDYHSILESCGATIVLPPATDEKELYDEFGALPRLRARQVVQIASKLKPDLTLIQGEELSYRVLTSNLCPDNVWVIPECSPAISKGSTYNEKWMKAIGENARLVLASDENIRGTIEAHHPTVASKTRLLPPLLLTAIRKNVSESLVAGPRTYVIDANIFNHEAVDIDFAEFAELARNRREVPRVVLCGARVDELSDPNSQLVSSRLLDIPGIIIESRPIAASEFITPNSRLLMPTGVPPQLRAVLEHSADSNSLELFEISGSKPLAEGFEFVGEAVEERVSTSNSSFLRNFPVDFPDYMAQPLQDERIHVVLAGADFKFAGDLAELLLQRGDVEVRLDVFENNSTPQPVKSSPFLRWADVIIAEFASFNAIWYSQNKLPHQKLIVHLHGYELLSDWIDELDIERVDRIVVASHFYRDKALAMKNWPEEKVIVIPNSVNFEDLNRAKFAEARFHLGIVGIVPILKRPDRAIQLLEKLVEVDPRYVLHIKGHAPWNYTWEWKKAAHQDAYRAFYKRLGEKNLLAHVAFEPFTPDVGNWFRKIGWILSPSYRETFHMAAIEGGASGAIPIAWERDGSVDIIGGQFNVSSTDEAFSRIVEVNVSENQYNDWSVRAKQFMERYSLEFVRNLWLEEILMMKRSGVVQRSNQCNLAQTLSAPEQNLYDSVLDDLSCGDVEAALVKLDERIKLTVGKTGILKDLELYVRGLAISDENRLNHYIADTESLEFETPLVLRVKGENISWLRGHRFERMVYDIDLPAHLKPRHALMLAEDDIQPDYSTDQISTDADLRFDRWVQLVKAAIISHFLHSGADSILAVGSWPIAFAGTLAADQLGIRFGWSVDSDSLDLLNKRQIDRGFNDAEYQLALSTWDRADVRIVADKNQLEGLHLVGSVDVNIGDFDLRNRNELLDVSLGVEKAVQRHATQARPSLKNSLGLSFQLKDLTIAVVAGEAFIQQLRPLVKKVIEIPIVGYFEEIDAFVDAVLIDTSANKSGPWKNRVQYHKAEGRYPIAKILDHARQLGVASAVIDFGEHTVEPKYFAAVRKSDCICVSWLPALPAALELNPSVIRSAIIWSNIAPFELNLRMLLRSMGIPVEKPHLVRQGGRDLSAEKIENSTNSDVGASELDRDGALKDEMISVILATFRGEQTISKMLDSISAQTLPVELIELIVVENGQRSETASIVREFAERNPGLSVTYLFEEVANVGHARNVGIERATGKYITFVDDDDYLEPNYLLSMWLSASDESLVIGLLADESLSGERNIETPNNNRVFALEGGRHPLRNRSGLLGLNACKLIPSRLVKQISYEVSLPSGEDTVFMSQLLRFEDLDLVPCSPMARAMYVRRMSENSISRQPVSFNFCVEQRVDVINCLIKTRDEIHKRNAGAINYLIDNQSSFIRKFYSENPTRQEEVRTYISDNCLDDRVIRLS</sequence>
<feature type="domain" description="Glycosyltransferase 2-like" evidence="3">
    <location>
        <begin position="1184"/>
        <end position="1298"/>
    </location>
</feature>
<proteinExistence type="predicted"/>
<evidence type="ECO:0000259" key="2">
    <source>
        <dbReference type="Pfam" id="PF00534"/>
    </source>
</evidence>
<dbReference type="EMBL" id="VKDI01000046">
    <property type="protein sequence ID" value="TRX45288.1"/>
    <property type="molecule type" value="Genomic_DNA"/>
</dbReference>
<dbReference type="InterPro" id="IPR029044">
    <property type="entry name" value="Nucleotide-diphossugar_trans"/>
</dbReference>
<organism evidence="4 5">
    <name type="scientific">Corynebacterium guaraldiae</name>
    <dbReference type="NCBI Taxonomy" id="3051103"/>
    <lineage>
        <taxon>Bacteria</taxon>
        <taxon>Bacillati</taxon>
        <taxon>Actinomycetota</taxon>
        <taxon>Actinomycetes</taxon>
        <taxon>Mycobacteriales</taxon>
        <taxon>Corynebacteriaceae</taxon>
        <taxon>Corynebacterium</taxon>
    </lineage>
</organism>
<evidence type="ECO:0000313" key="5">
    <source>
        <dbReference type="Proteomes" id="UP000316859"/>
    </source>
</evidence>
<keyword evidence="1" id="KW-0808">Transferase</keyword>
<dbReference type="SUPFAM" id="SSF53448">
    <property type="entry name" value="Nucleotide-diphospho-sugar transferases"/>
    <property type="match status" value="1"/>
</dbReference>
<dbReference type="Pfam" id="PF00535">
    <property type="entry name" value="Glycos_transf_2"/>
    <property type="match status" value="1"/>
</dbReference>
<dbReference type="RefSeq" id="WP_144015154.1">
    <property type="nucleotide sequence ID" value="NZ_VKDI01000046.1"/>
</dbReference>
<dbReference type="Proteomes" id="UP000316859">
    <property type="component" value="Unassembled WGS sequence"/>
</dbReference>
<protein>
    <submittedName>
        <fullName evidence="4">Glycosyltransferase</fullName>
    </submittedName>
</protein>
<keyword evidence="5" id="KW-1185">Reference proteome</keyword>
<evidence type="ECO:0000313" key="4">
    <source>
        <dbReference type="EMBL" id="TRX45288.1"/>
    </source>
</evidence>
<evidence type="ECO:0000256" key="1">
    <source>
        <dbReference type="ARBA" id="ARBA00022679"/>
    </source>
</evidence>
<feature type="domain" description="Glycosyl transferase family 1" evidence="2">
    <location>
        <begin position="505"/>
        <end position="632"/>
    </location>
</feature>
<reference evidence="4 5" key="1">
    <citation type="submission" date="2019-07" db="EMBL/GenBank/DDBJ databases">
        <title>Draft genome of C. aurimucosum strain 2299.</title>
        <authorList>
            <person name="Pacheco L.G.C."/>
            <person name="Aguiar E.R.G.R."/>
            <person name="Santos C.S."/>
            <person name="Rocha D.J.P.G."/>
            <person name="Sant'Anna L.O."/>
            <person name="Mattos-Guaraldi A.L."/>
            <person name="Santos L.S."/>
        </authorList>
    </citation>
    <scope>NUCLEOTIDE SEQUENCE [LARGE SCALE GENOMIC DNA]</scope>
    <source>
        <strain evidence="4 5">2299</strain>
    </source>
</reference>
<comment type="caution">
    <text evidence="4">The sequence shown here is derived from an EMBL/GenBank/DDBJ whole genome shotgun (WGS) entry which is preliminary data.</text>
</comment>
<dbReference type="InterPro" id="IPR001173">
    <property type="entry name" value="Glyco_trans_2-like"/>
</dbReference>
<evidence type="ECO:0000259" key="3">
    <source>
        <dbReference type="Pfam" id="PF00535"/>
    </source>
</evidence>
<dbReference type="PANTHER" id="PTHR22916">
    <property type="entry name" value="GLYCOSYLTRANSFERASE"/>
    <property type="match status" value="1"/>
</dbReference>
<dbReference type="CDD" id="cd03801">
    <property type="entry name" value="GT4_PimA-like"/>
    <property type="match status" value="1"/>
</dbReference>